<dbReference type="EMBL" id="SMBI01000002">
    <property type="protein sequence ID" value="TCU28780.1"/>
    <property type="molecule type" value="Genomic_DNA"/>
</dbReference>
<sequence>MMLDYLGQVTDATGANILFIKNGVIHTPTPGCFLNDITRQTSSTRFPK</sequence>
<proteinExistence type="predicted"/>
<dbReference type="Proteomes" id="UP000295021">
    <property type="component" value="Unassembled WGS sequence"/>
</dbReference>
<name>A0AAX2QW46_9HYPH</name>
<dbReference type="GO" id="GO:0003824">
    <property type="term" value="F:catalytic activity"/>
    <property type="evidence" value="ECO:0007669"/>
    <property type="project" value="InterPro"/>
</dbReference>
<protein>
    <submittedName>
        <fullName evidence="1">Uncharacterized protein</fullName>
    </submittedName>
</protein>
<dbReference type="InterPro" id="IPR036038">
    <property type="entry name" value="Aminotransferase-like"/>
</dbReference>
<dbReference type="SUPFAM" id="SSF56752">
    <property type="entry name" value="D-aminoacid aminotransferase-like PLP-dependent enzymes"/>
    <property type="match status" value="1"/>
</dbReference>
<dbReference type="Gene3D" id="3.20.10.10">
    <property type="entry name" value="D-amino Acid Aminotransferase, subunit A, domain 2"/>
    <property type="match status" value="1"/>
</dbReference>
<dbReference type="RefSeq" id="WP_376766867.1">
    <property type="nucleotide sequence ID" value="NZ_JABEQX010000002.1"/>
</dbReference>
<dbReference type="AlphaFoldDB" id="A0AAX2QW46"/>
<dbReference type="InterPro" id="IPR043132">
    <property type="entry name" value="BCAT-like_C"/>
</dbReference>
<evidence type="ECO:0000313" key="1">
    <source>
        <dbReference type="EMBL" id="TCU28780.1"/>
    </source>
</evidence>
<comment type="caution">
    <text evidence="1">The sequence shown here is derived from an EMBL/GenBank/DDBJ whole genome shotgun (WGS) entry which is preliminary data.</text>
</comment>
<gene>
    <name evidence="1" type="ORF">EV131_102619</name>
</gene>
<organism evidence="1 2">
    <name type="scientific">Rhizobium laguerreae</name>
    <dbReference type="NCBI Taxonomy" id="1076926"/>
    <lineage>
        <taxon>Bacteria</taxon>
        <taxon>Pseudomonadati</taxon>
        <taxon>Pseudomonadota</taxon>
        <taxon>Alphaproteobacteria</taxon>
        <taxon>Hyphomicrobiales</taxon>
        <taxon>Rhizobiaceae</taxon>
        <taxon>Rhizobium/Agrobacterium group</taxon>
        <taxon>Rhizobium</taxon>
    </lineage>
</organism>
<reference evidence="1 2" key="1">
    <citation type="submission" date="2019-03" db="EMBL/GenBank/DDBJ databases">
        <title>Genomic Encyclopedia of Type Strains, Phase IV (KMG-V): Genome sequencing to study the core and pangenomes of soil and plant-associated prokaryotes.</title>
        <authorList>
            <person name="Whitman W."/>
        </authorList>
    </citation>
    <scope>NUCLEOTIDE SEQUENCE [LARGE SCALE GENOMIC DNA]</scope>
    <source>
        <strain evidence="1 2">FB403</strain>
    </source>
</reference>
<evidence type="ECO:0000313" key="2">
    <source>
        <dbReference type="Proteomes" id="UP000295021"/>
    </source>
</evidence>
<accession>A0AAX2QW46</accession>